<keyword evidence="2" id="KW-0812">Transmembrane</keyword>
<evidence type="ECO:0000313" key="7">
    <source>
        <dbReference type="Proteomes" id="UP000440668"/>
    </source>
</evidence>
<gene>
    <name evidence="6" type="ORF">GJV82_03570</name>
</gene>
<keyword evidence="4" id="KW-0472">Membrane</keyword>
<comment type="caution">
    <text evidence="6">The sequence shown here is derived from an EMBL/GenBank/DDBJ whole genome shotgun (WGS) entry which is preliminary data.</text>
</comment>
<evidence type="ECO:0000256" key="2">
    <source>
        <dbReference type="ARBA" id="ARBA00022692"/>
    </source>
</evidence>
<sequence>MPGSIHAHVVDGTRLKIEVVSDQGARLALTGDIVDVEPTVEDGDVLAQNPALLSNLWAYAKSWYEARTTSYSDALGAADAASQKAALKLAEENKKSAQKRADAYAKVAQWIADVADDVSPYQPKDGWCSSCFAKTEHRKSNRPAGQLPVYVCQSCGSPTLPCVAPGCENMAVRERGALRVPQYCAEHRHDIPGFEKAAQRSFGELHDYEDFLTYEKPDLSKAAKIAAFGAVGLAAVTPMAALIAAPAIGGAIGSLSMFGGLTGAAATSHGLALLGGGSLAAGGLGMAGGTAVVTAVGAAVGGTLGASVSNAYVREDKSFRIELLRPGKGGVPVVVANGFLTEGEQEKWGGWKNIVDARYPDSPVYRVRWGAKELKDFGAMGIGLAGKAGGAAAVKGAAAVANKAGAKLFGSTFAPAFIASDLAKNPWHVAKSRADKTGVIVGDLLARTDAESYVLVGHSLGARVMAVAAEALGTRTGPPRIQAAHLLGAAIGAKSNWGALTAGVEEAVYGYHSTHDAVLKYVYKVAQAGQNAAGLTGFAPADHKLVNVDVSDHVSTHFEYQGNVQLV</sequence>
<evidence type="ECO:0000256" key="3">
    <source>
        <dbReference type="ARBA" id="ARBA00022989"/>
    </source>
</evidence>
<keyword evidence="5" id="KW-0175">Coiled coil</keyword>
<keyword evidence="3" id="KW-1133">Transmembrane helix</keyword>
<organism evidence="6 7">
    <name type="scientific">Cellulosimicrobium composti</name>
    <dbReference type="NCBI Taxonomy" id="2672572"/>
    <lineage>
        <taxon>Bacteria</taxon>
        <taxon>Bacillati</taxon>
        <taxon>Actinomycetota</taxon>
        <taxon>Actinomycetes</taxon>
        <taxon>Micrococcales</taxon>
        <taxon>Promicromonosporaceae</taxon>
        <taxon>Cellulosimicrobium</taxon>
    </lineage>
</organism>
<dbReference type="PANTHER" id="PTHR17920:SF3">
    <property type="entry name" value="TRANSMEMBRANE AND COILED-COIL DOMAIN-CONTAINING PROTEIN 4"/>
    <property type="match status" value="1"/>
</dbReference>
<feature type="coiled-coil region" evidence="5">
    <location>
        <begin position="80"/>
        <end position="107"/>
    </location>
</feature>
<comment type="subcellular location">
    <subcellularLocation>
        <location evidence="1">Membrane</location>
        <topology evidence="1">Multi-pass membrane protein</topology>
    </subcellularLocation>
</comment>
<dbReference type="Proteomes" id="UP000440668">
    <property type="component" value="Unassembled WGS sequence"/>
</dbReference>
<protein>
    <submittedName>
        <fullName evidence="6">DUF726 domain-containing protein</fullName>
    </submittedName>
</protein>
<name>A0A6N7ZFE5_9MICO</name>
<evidence type="ECO:0000256" key="1">
    <source>
        <dbReference type="ARBA" id="ARBA00004141"/>
    </source>
</evidence>
<dbReference type="EMBL" id="WMKA01000005">
    <property type="protein sequence ID" value="MTG88039.1"/>
    <property type="molecule type" value="Genomic_DNA"/>
</dbReference>
<evidence type="ECO:0000256" key="5">
    <source>
        <dbReference type="SAM" id="Coils"/>
    </source>
</evidence>
<dbReference type="SUPFAM" id="SSF53474">
    <property type="entry name" value="alpha/beta-Hydrolases"/>
    <property type="match status" value="1"/>
</dbReference>
<reference evidence="6 7" key="1">
    <citation type="submission" date="2019-11" db="EMBL/GenBank/DDBJ databases">
        <title>Cellulosimicrobium composti sp. nov. isolated from a compost.</title>
        <authorList>
            <person name="Yang Y."/>
        </authorList>
    </citation>
    <scope>NUCLEOTIDE SEQUENCE [LARGE SCALE GENOMIC DNA]</scope>
    <source>
        <strain evidence="6 7">BIT-GX5</strain>
    </source>
</reference>
<evidence type="ECO:0000313" key="6">
    <source>
        <dbReference type="EMBL" id="MTG88039.1"/>
    </source>
</evidence>
<dbReference type="InterPro" id="IPR007941">
    <property type="entry name" value="DUF726"/>
</dbReference>
<dbReference type="InterPro" id="IPR029058">
    <property type="entry name" value="AB_hydrolase_fold"/>
</dbReference>
<dbReference type="GO" id="GO:0016020">
    <property type="term" value="C:membrane"/>
    <property type="evidence" value="ECO:0007669"/>
    <property type="project" value="UniProtKB-SubCell"/>
</dbReference>
<accession>A0A6N7ZFE5</accession>
<dbReference type="Pfam" id="PF05277">
    <property type="entry name" value="DUF726"/>
    <property type="match status" value="1"/>
</dbReference>
<dbReference type="PANTHER" id="PTHR17920">
    <property type="entry name" value="TRANSMEMBRANE AND COILED-COIL DOMAIN-CONTAINING PROTEIN 4 TMCO4"/>
    <property type="match status" value="1"/>
</dbReference>
<dbReference type="AlphaFoldDB" id="A0A6N7ZFE5"/>
<evidence type="ECO:0000256" key="4">
    <source>
        <dbReference type="ARBA" id="ARBA00023136"/>
    </source>
</evidence>
<dbReference type="RefSeq" id="WP_155098267.1">
    <property type="nucleotide sequence ID" value="NZ_WMKA01000005.1"/>
</dbReference>
<proteinExistence type="predicted"/>